<dbReference type="InterPro" id="IPR021313">
    <property type="entry name" value="DUF2909"/>
</dbReference>
<gene>
    <name evidence="2" type="ORF">JAO78_010665</name>
</gene>
<keyword evidence="1" id="KW-0812">Transmembrane</keyword>
<keyword evidence="1" id="KW-0472">Membrane</keyword>
<dbReference type="Proteomes" id="UP000633814">
    <property type="component" value="Unassembled WGS sequence"/>
</dbReference>
<dbReference type="EMBL" id="JAEINI020000006">
    <property type="protein sequence ID" value="MCB5227275.1"/>
    <property type="molecule type" value="Genomic_DNA"/>
</dbReference>
<proteinExistence type="predicted"/>
<feature type="transmembrane region" description="Helical" evidence="1">
    <location>
        <begin position="45"/>
        <end position="63"/>
    </location>
</feature>
<sequence length="69" mass="7509">MIIKIAIVLLLIYIVVNLVKAGFSVMRQTESSHSLSHYLGKRVLFSAIALALIIIAMATGLIAPNARPY</sequence>
<accession>A0ABS8C4M3</accession>
<keyword evidence="3" id="KW-1185">Reference proteome</keyword>
<name>A0ABS8C4M3_9ALTE</name>
<organism evidence="2 3">
    <name type="scientific">Alishewanella maricola</name>
    <dbReference type="NCBI Taxonomy" id="2795740"/>
    <lineage>
        <taxon>Bacteria</taxon>
        <taxon>Pseudomonadati</taxon>
        <taxon>Pseudomonadota</taxon>
        <taxon>Gammaproteobacteria</taxon>
        <taxon>Alteromonadales</taxon>
        <taxon>Alteromonadaceae</taxon>
        <taxon>Alishewanella</taxon>
    </lineage>
</organism>
<comment type="caution">
    <text evidence="2">The sequence shown here is derived from an EMBL/GenBank/DDBJ whole genome shotgun (WGS) entry which is preliminary data.</text>
</comment>
<evidence type="ECO:0000256" key="1">
    <source>
        <dbReference type="SAM" id="Phobius"/>
    </source>
</evidence>
<protein>
    <submittedName>
        <fullName evidence="2">DUF2909 domain-containing protein</fullName>
    </submittedName>
</protein>
<dbReference type="Pfam" id="PF11137">
    <property type="entry name" value="DUF2909"/>
    <property type="match status" value="1"/>
</dbReference>
<evidence type="ECO:0000313" key="2">
    <source>
        <dbReference type="EMBL" id="MCB5227275.1"/>
    </source>
</evidence>
<evidence type="ECO:0000313" key="3">
    <source>
        <dbReference type="Proteomes" id="UP000633814"/>
    </source>
</evidence>
<reference evidence="2 3" key="1">
    <citation type="submission" date="2021-10" db="EMBL/GenBank/DDBJ databases">
        <title>Alishewanella koreense sp. nov. isolated from seawater of southwestern coast in South Korea and the proposal for the reclassification of Rheinheimera perlucida and Rheinheimera tuosuensis as Arsukibacterium perlucida and Arsukibacterium tuosuensis.</title>
        <authorList>
            <person name="Kim K.H."/>
            <person name="Ruan W."/>
            <person name="Kim K.R."/>
            <person name="Baek J.H."/>
            <person name="Jeon C.O."/>
        </authorList>
    </citation>
    <scope>NUCLEOTIDE SEQUENCE [LARGE SCALE GENOMIC DNA]</scope>
    <source>
        <strain evidence="2 3">16-MA</strain>
    </source>
</reference>
<keyword evidence="1" id="KW-1133">Transmembrane helix</keyword>
<dbReference type="RefSeq" id="WP_226751339.1">
    <property type="nucleotide sequence ID" value="NZ_JAEINI020000006.1"/>
</dbReference>